<dbReference type="EMBL" id="JACHJT010000002">
    <property type="protein sequence ID" value="MBB4935030.1"/>
    <property type="molecule type" value="Genomic_DNA"/>
</dbReference>
<dbReference type="InterPro" id="IPR021487">
    <property type="entry name" value="DUF3140"/>
</dbReference>
<dbReference type="PANTHER" id="PTHR40630:SF1">
    <property type="entry name" value="DNA-BINDING PROTEIN"/>
    <property type="match status" value="1"/>
</dbReference>
<evidence type="ECO:0008006" key="4">
    <source>
        <dbReference type="Google" id="ProtNLM"/>
    </source>
</evidence>
<evidence type="ECO:0000313" key="2">
    <source>
        <dbReference type="EMBL" id="MBB4935030.1"/>
    </source>
</evidence>
<accession>A0A7W7RN22</accession>
<gene>
    <name evidence="2" type="ORF">F4561_005924</name>
</gene>
<dbReference type="Proteomes" id="UP000523007">
    <property type="component" value="Unassembled WGS sequence"/>
</dbReference>
<name>A0A7W7RN22_9ACTN</name>
<evidence type="ECO:0000256" key="1">
    <source>
        <dbReference type="SAM" id="MobiDB-lite"/>
    </source>
</evidence>
<dbReference type="Pfam" id="PF11338">
    <property type="entry name" value="DUF3140"/>
    <property type="match status" value="1"/>
</dbReference>
<dbReference type="AlphaFoldDB" id="A0A7W7RN22"/>
<keyword evidence="3" id="KW-1185">Reference proteome</keyword>
<sequence>MVNLADDPEVQKLWNDFHSLVNMTSEELRKWLLTTSSGEVAFDPNELPEQGRAIVEILNKRRADLTHNDLDVMRTTVETVRERLADPRREDDDWRHELMSMGHDPLKPDSERPDEENLPEPPGNERSAEPAE</sequence>
<comment type="caution">
    <text evidence="2">The sequence shown here is derived from an EMBL/GenBank/DDBJ whole genome shotgun (WGS) entry which is preliminary data.</text>
</comment>
<evidence type="ECO:0000313" key="3">
    <source>
        <dbReference type="Proteomes" id="UP000523007"/>
    </source>
</evidence>
<feature type="region of interest" description="Disordered" evidence="1">
    <location>
        <begin position="83"/>
        <end position="132"/>
    </location>
</feature>
<organism evidence="2 3">
    <name type="scientific">Lipingzhangella halophila</name>
    <dbReference type="NCBI Taxonomy" id="1783352"/>
    <lineage>
        <taxon>Bacteria</taxon>
        <taxon>Bacillati</taxon>
        <taxon>Actinomycetota</taxon>
        <taxon>Actinomycetes</taxon>
        <taxon>Streptosporangiales</taxon>
        <taxon>Nocardiopsidaceae</taxon>
        <taxon>Lipingzhangella</taxon>
    </lineage>
</organism>
<feature type="compositionally biased region" description="Basic and acidic residues" evidence="1">
    <location>
        <begin position="83"/>
        <end position="111"/>
    </location>
</feature>
<reference evidence="2 3" key="1">
    <citation type="submission" date="2020-08" db="EMBL/GenBank/DDBJ databases">
        <title>Sequencing the genomes of 1000 actinobacteria strains.</title>
        <authorList>
            <person name="Klenk H.-P."/>
        </authorList>
    </citation>
    <scope>NUCLEOTIDE SEQUENCE [LARGE SCALE GENOMIC DNA]</scope>
    <source>
        <strain evidence="2 3">DSM 102030</strain>
    </source>
</reference>
<dbReference type="PANTHER" id="PTHR40630">
    <property type="entry name" value="POSSIBLE DNA-BINDING PROTEIN"/>
    <property type="match status" value="1"/>
</dbReference>
<protein>
    <recommendedName>
        <fullName evidence="4">DUF3140 domain-containing protein</fullName>
    </recommendedName>
</protein>
<dbReference type="RefSeq" id="WP_184584822.1">
    <property type="nucleotide sequence ID" value="NZ_JACHJT010000002.1"/>
</dbReference>
<proteinExistence type="predicted"/>